<keyword evidence="12" id="KW-1185">Reference proteome</keyword>
<dbReference type="GO" id="GO:0042910">
    <property type="term" value="F:xenobiotic transmembrane transporter activity"/>
    <property type="evidence" value="ECO:0007669"/>
    <property type="project" value="InterPro"/>
</dbReference>
<dbReference type="OrthoDB" id="9776324at2"/>
<name>A0A556QNK6_9BACT</name>
<feature type="transmembrane region" description="Helical" evidence="10">
    <location>
        <begin position="441"/>
        <end position="462"/>
    </location>
</feature>
<keyword evidence="7" id="KW-0406">Ion transport</keyword>
<dbReference type="GO" id="GO:0006811">
    <property type="term" value="P:monoatomic ion transport"/>
    <property type="evidence" value="ECO:0007669"/>
    <property type="project" value="UniProtKB-KW"/>
</dbReference>
<dbReference type="GO" id="GO:0015297">
    <property type="term" value="F:antiporter activity"/>
    <property type="evidence" value="ECO:0007669"/>
    <property type="project" value="UniProtKB-KW"/>
</dbReference>
<evidence type="ECO:0000256" key="7">
    <source>
        <dbReference type="ARBA" id="ARBA00023065"/>
    </source>
</evidence>
<dbReference type="GO" id="GO:0005886">
    <property type="term" value="C:plasma membrane"/>
    <property type="evidence" value="ECO:0007669"/>
    <property type="project" value="UniProtKB-SubCell"/>
</dbReference>
<keyword evidence="3" id="KW-0050">Antiport</keyword>
<evidence type="ECO:0000256" key="4">
    <source>
        <dbReference type="ARBA" id="ARBA00022475"/>
    </source>
</evidence>
<dbReference type="AlphaFoldDB" id="A0A556QNK6"/>
<evidence type="ECO:0000256" key="8">
    <source>
        <dbReference type="ARBA" id="ARBA00023136"/>
    </source>
</evidence>
<accession>A0A556QNK6</accession>
<keyword evidence="4" id="KW-1003">Cell membrane</keyword>
<dbReference type="Proteomes" id="UP000315648">
    <property type="component" value="Unassembled WGS sequence"/>
</dbReference>
<evidence type="ECO:0000313" key="12">
    <source>
        <dbReference type="Proteomes" id="UP000315648"/>
    </source>
</evidence>
<keyword evidence="6 10" id="KW-1133">Transmembrane helix</keyword>
<dbReference type="RefSeq" id="WP_144228567.1">
    <property type="nucleotide sequence ID" value="NZ_CBCRVV010000003.1"/>
</dbReference>
<feature type="transmembrane region" description="Helical" evidence="10">
    <location>
        <begin position="216"/>
        <end position="240"/>
    </location>
</feature>
<comment type="subcellular location">
    <subcellularLocation>
        <location evidence="1">Cell membrane</location>
        <topology evidence="1">Multi-pass membrane protein</topology>
    </subcellularLocation>
</comment>
<feature type="transmembrane region" description="Helical" evidence="10">
    <location>
        <begin position="38"/>
        <end position="65"/>
    </location>
</feature>
<feature type="transmembrane region" description="Helical" evidence="10">
    <location>
        <begin position="339"/>
        <end position="363"/>
    </location>
</feature>
<protein>
    <recommendedName>
        <fullName evidence="9">Multidrug-efflux transporter</fullName>
    </recommendedName>
</protein>
<feature type="transmembrane region" description="Helical" evidence="10">
    <location>
        <begin position="71"/>
        <end position="99"/>
    </location>
</feature>
<feature type="transmembrane region" description="Helical" evidence="10">
    <location>
        <begin position="191"/>
        <end position="210"/>
    </location>
</feature>
<feature type="transmembrane region" description="Helical" evidence="10">
    <location>
        <begin position="383"/>
        <end position="404"/>
    </location>
</feature>
<comment type="caution">
    <text evidence="11">The sequence shown here is derived from an EMBL/GenBank/DDBJ whole genome shotgun (WGS) entry which is preliminary data.</text>
</comment>
<evidence type="ECO:0000256" key="3">
    <source>
        <dbReference type="ARBA" id="ARBA00022449"/>
    </source>
</evidence>
<evidence type="ECO:0000256" key="10">
    <source>
        <dbReference type="SAM" id="Phobius"/>
    </source>
</evidence>
<dbReference type="Pfam" id="PF01554">
    <property type="entry name" value="MatE"/>
    <property type="match status" value="2"/>
</dbReference>
<proteinExistence type="predicted"/>
<feature type="transmembrane region" description="Helical" evidence="10">
    <location>
        <begin position="119"/>
        <end position="138"/>
    </location>
</feature>
<dbReference type="EMBL" id="VMBG01000001">
    <property type="protein sequence ID" value="TSJ78226.1"/>
    <property type="molecule type" value="Genomic_DNA"/>
</dbReference>
<sequence length="472" mass="50043">MSAPAISSSPPAQSFWRSVAQALRGEQHDYTALPLNRAVLLLAVPMILEMLMESLFTVVDIFWVARLGRDAIAVVGLTESVMSLIFAVAIGISFAATAIVSRRIGEKNPALAAQAAGQILVLGITLASGIGLVGGWFAGDILRLMGADPAVVAQGTDYARVMLGGNATVFLIFVINAIFRGAGDASLAMRTLILANSLNLILDPCVIFGWGPFPELGVTGAAVATNIGRGIGVLYQLWHLTGKPSHIRIRWSDLRPRAESLLVIIRTSGNGIAQMLIATTSWVGLFKILAIFGSPVLAGYTIAIRVIIFALMPAWGLANAGSTLVGQNLGANQPDRAAAAVKIAAKFNAALLGIVGLVFIVFARPIVGLFTQDPEVFAHGVRALWIVSVAFPLYAIGMCLEGAFNGSGDTATPTRLNFFCFWCGQVPLAWLLAQPLGLGPLGVYIAVPVSFTVLTLWSGVLFRRGKWKQKRI</sequence>
<reference evidence="11 12" key="1">
    <citation type="submission" date="2019-07" db="EMBL/GenBank/DDBJ databases">
        <title>Description of 53C-WASEF.</title>
        <authorList>
            <person name="Pitt A."/>
            <person name="Hahn M.W."/>
        </authorList>
    </citation>
    <scope>NUCLEOTIDE SEQUENCE [LARGE SCALE GENOMIC DNA]</scope>
    <source>
        <strain evidence="11 12">53C-WASEF</strain>
    </source>
</reference>
<evidence type="ECO:0000256" key="9">
    <source>
        <dbReference type="ARBA" id="ARBA00031636"/>
    </source>
</evidence>
<dbReference type="PANTHER" id="PTHR43298">
    <property type="entry name" value="MULTIDRUG RESISTANCE PROTEIN NORM-RELATED"/>
    <property type="match status" value="1"/>
</dbReference>
<dbReference type="NCBIfam" id="TIGR00797">
    <property type="entry name" value="matE"/>
    <property type="match status" value="1"/>
</dbReference>
<dbReference type="InterPro" id="IPR048279">
    <property type="entry name" value="MdtK-like"/>
</dbReference>
<evidence type="ECO:0000256" key="1">
    <source>
        <dbReference type="ARBA" id="ARBA00004651"/>
    </source>
</evidence>
<keyword evidence="2" id="KW-0813">Transport</keyword>
<feature type="transmembrane region" description="Helical" evidence="10">
    <location>
        <begin position="416"/>
        <end position="435"/>
    </location>
</feature>
<feature type="transmembrane region" description="Helical" evidence="10">
    <location>
        <begin position="297"/>
        <end position="318"/>
    </location>
</feature>
<feature type="transmembrane region" description="Helical" evidence="10">
    <location>
        <begin position="158"/>
        <end position="179"/>
    </location>
</feature>
<dbReference type="CDD" id="cd13139">
    <property type="entry name" value="MATE_like_14"/>
    <property type="match status" value="1"/>
</dbReference>
<evidence type="ECO:0000256" key="5">
    <source>
        <dbReference type="ARBA" id="ARBA00022692"/>
    </source>
</evidence>
<dbReference type="InterPro" id="IPR002528">
    <property type="entry name" value="MATE_fam"/>
</dbReference>
<dbReference type="InterPro" id="IPR050222">
    <property type="entry name" value="MATE_MdtK"/>
</dbReference>
<organism evidence="11 12">
    <name type="scientific">Rariglobus hedericola</name>
    <dbReference type="NCBI Taxonomy" id="2597822"/>
    <lineage>
        <taxon>Bacteria</taxon>
        <taxon>Pseudomonadati</taxon>
        <taxon>Verrucomicrobiota</taxon>
        <taxon>Opitutia</taxon>
        <taxon>Opitutales</taxon>
        <taxon>Opitutaceae</taxon>
        <taxon>Rariglobus</taxon>
    </lineage>
</organism>
<keyword evidence="5 10" id="KW-0812">Transmembrane</keyword>
<dbReference type="PANTHER" id="PTHR43298:SF2">
    <property type="entry name" value="FMN_FAD EXPORTER YEEO-RELATED"/>
    <property type="match status" value="1"/>
</dbReference>
<dbReference type="PIRSF" id="PIRSF006603">
    <property type="entry name" value="DinF"/>
    <property type="match status" value="1"/>
</dbReference>
<evidence type="ECO:0000313" key="11">
    <source>
        <dbReference type="EMBL" id="TSJ78226.1"/>
    </source>
</evidence>
<evidence type="ECO:0000256" key="6">
    <source>
        <dbReference type="ARBA" id="ARBA00022989"/>
    </source>
</evidence>
<gene>
    <name evidence="11" type="ORF">FPL22_02655</name>
</gene>
<keyword evidence="8 10" id="KW-0472">Membrane</keyword>
<evidence type="ECO:0000256" key="2">
    <source>
        <dbReference type="ARBA" id="ARBA00022448"/>
    </source>
</evidence>